<gene>
    <name evidence="1" type="ORF">SDC9_196879</name>
</gene>
<reference evidence="1" key="1">
    <citation type="submission" date="2019-08" db="EMBL/GenBank/DDBJ databases">
        <authorList>
            <person name="Kucharzyk K."/>
            <person name="Murdoch R.W."/>
            <person name="Higgins S."/>
            <person name="Loffler F."/>
        </authorList>
    </citation>
    <scope>NUCLEOTIDE SEQUENCE</scope>
</reference>
<comment type="caution">
    <text evidence="1">The sequence shown here is derived from an EMBL/GenBank/DDBJ whole genome shotgun (WGS) entry which is preliminary data.</text>
</comment>
<proteinExistence type="predicted"/>
<organism evidence="1">
    <name type="scientific">bioreactor metagenome</name>
    <dbReference type="NCBI Taxonomy" id="1076179"/>
    <lineage>
        <taxon>unclassified sequences</taxon>
        <taxon>metagenomes</taxon>
        <taxon>ecological metagenomes</taxon>
    </lineage>
</organism>
<sequence>MPRHGAHLVGDRSVFAGQIGMVGPGVHDAQHMPGGGHVERDRLDERIRGVGEVDMHNPAE</sequence>
<name>A0A645ILS4_9ZZZZ</name>
<evidence type="ECO:0000313" key="1">
    <source>
        <dbReference type="EMBL" id="MPN49264.1"/>
    </source>
</evidence>
<dbReference type="EMBL" id="VSSQ01112337">
    <property type="protein sequence ID" value="MPN49264.1"/>
    <property type="molecule type" value="Genomic_DNA"/>
</dbReference>
<protein>
    <submittedName>
        <fullName evidence="1">Uncharacterized protein</fullName>
    </submittedName>
</protein>
<dbReference type="AlphaFoldDB" id="A0A645ILS4"/>
<accession>A0A645ILS4</accession>